<dbReference type="InterPro" id="IPR013858">
    <property type="entry name" value="Peptidase_M10B_C"/>
</dbReference>
<comment type="subcellular location">
    <subcellularLocation>
        <location evidence="1">Secreted</location>
    </subcellularLocation>
</comment>
<evidence type="ECO:0000256" key="2">
    <source>
        <dbReference type="ARBA" id="ARBA00022525"/>
    </source>
</evidence>
<proteinExistence type="predicted"/>
<dbReference type="GO" id="GO:0005509">
    <property type="term" value="F:calcium ion binding"/>
    <property type="evidence" value="ECO:0007669"/>
    <property type="project" value="InterPro"/>
</dbReference>
<evidence type="ECO:0000259" key="4">
    <source>
        <dbReference type="Pfam" id="PF08548"/>
    </source>
</evidence>
<keyword evidence="2" id="KW-0964">Secreted</keyword>
<dbReference type="SUPFAM" id="SSF51120">
    <property type="entry name" value="beta-Roll"/>
    <property type="match status" value="1"/>
</dbReference>
<evidence type="ECO:0000313" key="6">
    <source>
        <dbReference type="Proteomes" id="UP000255207"/>
    </source>
</evidence>
<evidence type="ECO:0000256" key="3">
    <source>
        <dbReference type="ARBA" id="ARBA00022737"/>
    </source>
</evidence>
<reference evidence="6" key="1">
    <citation type="submission" date="2018-07" db="EMBL/GenBank/DDBJ databases">
        <authorList>
            <person name="Safronova V.I."/>
            <person name="Chirak E.R."/>
            <person name="Sazanova A.L."/>
        </authorList>
    </citation>
    <scope>NUCLEOTIDE SEQUENCE [LARGE SCALE GENOMIC DNA]</scope>
    <source>
        <strain evidence="6">RCAM04685</strain>
    </source>
</reference>
<comment type="caution">
    <text evidence="5">The sequence shown here is derived from an EMBL/GenBank/DDBJ whole genome shotgun (WGS) entry which is preliminary data.</text>
</comment>
<dbReference type="GO" id="GO:0005615">
    <property type="term" value="C:extracellular space"/>
    <property type="evidence" value="ECO:0007669"/>
    <property type="project" value="InterPro"/>
</dbReference>
<evidence type="ECO:0000313" key="5">
    <source>
        <dbReference type="EMBL" id="RDJ29878.1"/>
    </source>
</evidence>
<gene>
    <name evidence="5" type="ORF">DWE98_01610</name>
</gene>
<sequence length="166" mass="16817">MDTLDLSAITANLTVDLGNGLLGRGNASSAQSGTDTLWSIENVATGSGSDTVTASNAVNVIEGGAGDDTFRFLSAAGADGDTILDFEPGDRLDLSGIDANGAQAGNQGFALVNGPLTGAAQVAVTYEIRQDGEYTIVSGSTDANPDEEFRIDLKGSHTLTGGNFTL</sequence>
<evidence type="ECO:0000256" key="1">
    <source>
        <dbReference type="ARBA" id="ARBA00004613"/>
    </source>
</evidence>
<dbReference type="OrthoDB" id="7876310at2"/>
<dbReference type="AlphaFoldDB" id="A0A370LDC0"/>
<keyword evidence="3" id="KW-0677">Repeat</keyword>
<dbReference type="Pfam" id="PF08548">
    <property type="entry name" value="Peptidase_M10_C"/>
    <property type="match status" value="1"/>
</dbReference>
<accession>A0A370LDC0</accession>
<keyword evidence="6" id="KW-1185">Reference proteome</keyword>
<protein>
    <recommendedName>
        <fullName evidence="4">Peptidase M10 serralysin C-terminal domain-containing protein</fullName>
    </recommendedName>
</protein>
<organism evidence="5 6">
    <name type="scientific">Bosea caraganae</name>
    <dbReference type="NCBI Taxonomy" id="2763117"/>
    <lineage>
        <taxon>Bacteria</taxon>
        <taxon>Pseudomonadati</taxon>
        <taxon>Pseudomonadota</taxon>
        <taxon>Alphaproteobacteria</taxon>
        <taxon>Hyphomicrobiales</taxon>
        <taxon>Boseaceae</taxon>
        <taxon>Bosea</taxon>
    </lineage>
</organism>
<dbReference type="EMBL" id="QQTP01000001">
    <property type="protein sequence ID" value="RDJ29878.1"/>
    <property type="molecule type" value="Genomic_DNA"/>
</dbReference>
<dbReference type="Proteomes" id="UP000255207">
    <property type="component" value="Unassembled WGS sequence"/>
</dbReference>
<feature type="domain" description="Peptidase M10 serralysin C-terminal" evidence="4">
    <location>
        <begin position="2"/>
        <end position="158"/>
    </location>
</feature>
<dbReference type="Gene3D" id="2.150.10.10">
    <property type="entry name" value="Serralysin-like metalloprotease, C-terminal"/>
    <property type="match status" value="1"/>
</dbReference>
<name>A0A370LDC0_9HYPH</name>
<dbReference type="InterPro" id="IPR011049">
    <property type="entry name" value="Serralysin-like_metalloprot_C"/>
</dbReference>